<keyword evidence="8" id="KW-0732">Signal</keyword>
<feature type="transmembrane region" description="Helical" evidence="7">
    <location>
        <begin position="128"/>
        <end position="145"/>
    </location>
</feature>
<dbReference type="KEGG" id="gra:105764425"/>
<dbReference type="PROSITE" id="PS51751">
    <property type="entry name" value="EXPERA"/>
    <property type="match status" value="1"/>
</dbReference>
<dbReference type="eggNOG" id="ENOG502RZ62">
    <property type="taxonomic scope" value="Eukaryota"/>
</dbReference>
<dbReference type="Proteomes" id="UP000593578">
    <property type="component" value="Unassembled WGS sequence"/>
</dbReference>
<feature type="signal peptide" evidence="8">
    <location>
        <begin position="1"/>
        <end position="28"/>
    </location>
</feature>
<comment type="subcellular location">
    <subcellularLocation>
        <location evidence="1">Endoplasmic reticulum membrane</location>
        <topology evidence="1">Multi-pass membrane protein</topology>
    </subcellularLocation>
</comment>
<evidence type="ECO:0000313" key="12">
    <source>
        <dbReference type="Proteomes" id="UP000032304"/>
    </source>
</evidence>
<dbReference type="PANTHER" id="PTHR31204:SF1">
    <property type="entry name" value="SIGMA INTRACELLULAR RECEPTOR 2"/>
    <property type="match status" value="1"/>
</dbReference>
<keyword evidence="5 7" id="KW-1133">Transmembrane helix</keyword>
<evidence type="ECO:0000256" key="7">
    <source>
        <dbReference type="PIRNR" id="PIRNR031032"/>
    </source>
</evidence>
<dbReference type="GO" id="GO:0005789">
    <property type="term" value="C:endoplasmic reticulum membrane"/>
    <property type="evidence" value="ECO:0007669"/>
    <property type="project" value="UniProtKB-SubCell"/>
</dbReference>
<dbReference type="EMBL" id="JABEZZ010000008">
    <property type="protein sequence ID" value="MBA0592840.1"/>
    <property type="molecule type" value="Genomic_DNA"/>
</dbReference>
<keyword evidence="12" id="KW-1185">Reference proteome</keyword>
<dbReference type="OMA" id="FAWPICL"/>
<dbReference type="OrthoDB" id="433124at2759"/>
<dbReference type="Gramene" id="KJB50467">
    <property type="protein sequence ID" value="KJB50467"/>
    <property type="gene ID" value="B456_008G173100"/>
</dbReference>
<reference evidence="11 13" key="2">
    <citation type="journal article" date="2019" name="Genome Biol. Evol.">
        <title>Insights into the evolution of the New World diploid cottons (Gossypium, subgenus Houzingenia) based on genome sequencing.</title>
        <authorList>
            <person name="Grover C.E."/>
            <person name="Arick M.A. 2nd"/>
            <person name="Thrash A."/>
            <person name="Conover J.L."/>
            <person name="Sanders W.S."/>
            <person name="Peterson D.G."/>
            <person name="Frelichowski J.E."/>
            <person name="Scheffler J.A."/>
            <person name="Scheffler B.E."/>
            <person name="Wendel J.F."/>
        </authorList>
    </citation>
    <scope>NUCLEOTIDE SEQUENCE [LARGE SCALE GENOMIC DNA]</scope>
    <source>
        <strain evidence="11">8</strain>
        <tissue evidence="11">Leaf</tissue>
    </source>
</reference>
<name>A0A0D2T7I0_GOSRA</name>
<evidence type="ECO:0000313" key="10">
    <source>
        <dbReference type="EMBL" id="KJB50466.1"/>
    </source>
</evidence>
<organism evidence="10 12">
    <name type="scientific">Gossypium raimondii</name>
    <name type="common">Peruvian cotton</name>
    <name type="synonym">Gossypium klotzschianum subsp. raimondii</name>
    <dbReference type="NCBI Taxonomy" id="29730"/>
    <lineage>
        <taxon>Eukaryota</taxon>
        <taxon>Viridiplantae</taxon>
        <taxon>Streptophyta</taxon>
        <taxon>Embryophyta</taxon>
        <taxon>Tracheophyta</taxon>
        <taxon>Spermatophyta</taxon>
        <taxon>Magnoliopsida</taxon>
        <taxon>eudicotyledons</taxon>
        <taxon>Gunneridae</taxon>
        <taxon>Pentapetalae</taxon>
        <taxon>rosids</taxon>
        <taxon>malvids</taxon>
        <taxon>Malvales</taxon>
        <taxon>Malvaceae</taxon>
        <taxon>Malvoideae</taxon>
        <taxon>Gossypium</taxon>
    </lineage>
</organism>
<dbReference type="Gramene" id="KJB50465">
    <property type="protein sequence ID" value="KJB50465"/>
    <property type="gene ID" value="B456_008G173100"/>
</dbReference>
<dbReference type="Pfam" id="PF05241">
    <property type="entry name" value="EBP"/>
    <property type="match status" value="1"/>
</dbReference>
<feature type="chain" id="PRO_5007395596" description="EXPERA domain-containing protein" evidence="8">
    <location>
        <begin position="29"/>
        <end position="168"/>
    </location>
</feature>
<reference evidence="11" key="3">
    <citation type="submission" date="2020-04" db="EMBL/GenBank/DDBJ databases">
        <authorList>
            <person name="Grover C.E."/>
            <person name="Arick M.A. II"/>
            <person name="Thrash A."/>
            <person name="Conover J.L."/>
            <person name="Sanders W.S."/>
            <person name="Peterson D.G."/>
            <person name="Scheffler J.A."/>
            <person name="Scheffler B.E."/>
            <person name="Wendel J.F."/>
        </authorList>
    </citation>
    <scope>NUCLEOTIDE SEQUENCE</scope>
    <source>
        <strain evidence="11">8</strain>
        <tissue evidence="11">Leaf</tissue>
    </source>
</reference>
<dbReference type="PANTHER" id="PTHR31204">
    <property type="entry name" value="SIGMA INTRACELLULAR RECEPTOR 2"/>
    <property type="match status" value="1"/>
</dbReference>
<dbReference type="InterPro" id="IPR051987">
    <property type="entry name" value="Sigma-2_receptor-like"/>
</dbReference>
<feature type="transmembrane region" description="Helical" evidence="7">
    <location>
        <begin position="97"/>
        <end position="116"/>
    </location>
</feature>
<evidence type="ECO:0000256" key="5">
    <source>
        <dbReference type="ARBA" id="ARBA00022989"/>
    </source>
</evidence>
<dbReference type="InterPro" id="IPR033118">
    <property type="entry name" value="EXPERA"/>
</dbReference>
<dbReference type="EMBL" id="CM001747">
    <property type="protein sequence ID" value="KJB50465.1"/>
    <property type="molecule type" value="Genomic_DNA"/>
</dbReference>
<dbReference type="EMBL" id="CM001747">
    <property type="protein sequence ID" value="KJB50466.1"/>
    <property type="molecule type" value="Genomic_DNA"/>
</dbReference>
<keyword evidence="6 7" id="KW-0472">Membrane</keyword>
<accession>A0A0D2T7I0</accession>
<feature type="domain" description="EXPERA" evidence="9">
    <location>
        <begin position="8"/>
        <end position="140"/>
    </location>
</feature>
<evidence type="ECO:0000313" key="11">
    <source>
        <dbReference type="EMBL" id="MBA0592840.1"/>
    </source>
</evidence>
<proteinExistence type="inferred from homology"/>
<dbReference type="EMBL" id="CM001747">
    <property type="protein sequence ID" value="KJB50467.1"/>
    <property type="molecule type" value="Genomic_DNA"/>
</dbReference>
<evidence type="ECO:0000256" key="6">
    <source>
        <dbReference type="ARBA" id="ARBA00023136"/>
    </source>
</evidence>
<dbReference type="Gramene" id="KJB50466">
    <property type="protein sequence ID" value="KJB50466"/>
    <property type="gene ID" value="B456_008G173100"/>
</dbReference>
<evidence type="ECO:0000259" key="9">
    <source>
        <dbReference type="PROSITE" id="PS51751"/>
    </source>
</evidence>
<evidence type="ECO:0000256" key="1">
    <source>
        <dbReference type="ARBA" id="ARBA00004477"/>
    </source>
</evidence>
<keyword evidence="4" id="KW-0256">Endoplasmic reticulum</keyword>
<dbReference type="Proteomes" id="UP000032304">
    <property type="component" value="Chromosome 8"/>
</dbReference>
<reference evidence="10 12" key="1">
    <citation type="journal article" date="2012" name="Nature">
        <title>Repeated polyploidization of Gossypium genomes and the evolution of spinnable cotton fibres.</title>
        <authorList>
            <person name="Paterson A.H."/>
            <person name="Wendel J.F."/>
            <person name="Gundlach H."/>
            <person name="Guo H."/>
            <person name="Jenkins J."/>
            <person name="Jin D."/>
            <person name="Llewellyn D."/>
            <person name="Showmaker K.C."/>
            <person name="Shu S."/>
            <person name="Udall J."/>
            <person name="Yoo M.J."/>
            <person name="Byers R."/>
            <person name="Chen W."/>
            <person name="Doron-Faigenboim A."/>
            <person name="Duke M.V."/>
            <person name="Gong L."/>
            <person name="Grimwood J."/>
            <person name="Grover C."/>
            <person name="Grupp K."/>
            <person name="Hu G."/>
            <person name="Lee T.H."/>
            <person name="Li J."/>
            <person name="Lin L."/>
            <person name="Liu T."/>
            <person name="Marler B.S."/>
            <person name="Page J.T."/>
            <person name="Roberts A.W."/>
            <person name="Romanel E."/>
            <person name="Sanders W.S."/>
            <person name="Szadkowski E."/>
            <person name="Tan X."/>
            <person name="Tang H."/>
            <person name="Xu C."/>
            <person name="Wang J."/>
            <person name="Wang Z."/>
            <person name="Zhang D."/>
            <person name="Zhang L."/>
            <person name="Ashrafi H."/>
            <person name="Bedon F."/>
            <person name="Bowers J.E."/>
            <person name="Brubaker C.L."/>
            <person name="Chee P.W."/>
            <person name="Das S."/>
            <person name="Gingle A.R."/>
            <person name="Haigler C.H."/>
            <person name="Harker D."/>
            <person name="Hoffmann L.V."/>
            <person name="Hovav R."/>
            <person name="Jones D.C."/>
            <person name="Lemke C."/>
            <person name="Mansoor S."/>
            <person name="ur Rahman M."/>
            <person name="Rainville L.N."/>
            <person name="Rambani A."/>
            <person name="Reddy U.K."/>
            <person name="Rong J.K."/>
            <person name="Saranga Y."/>
            <person name="Scheffler B.E."/>
            <person name="Scheffler J.A."/>
            <person name="Stelly D.M."/>
            <person name="Triplett B.A."/>
            <person name="Van Deynze A."/>
            <person name="Vaslin M.F."/>
            <person name="Waghmare V.N."/>
            <person name="Walford S.A."/>
            <person name="Wright R.J."/>
            <person name="Zaki E.A."/>
            <person name="Zhang T."/>
            <person name="Dennis E.S."/>
            <person name="Mayer K.F."/>
            <person name="Peterson D.G."/>
            <person name="Rokhsar D.S."/>
            <person name="Wang X."/>
            <person name="Schmutz J."/>
        </authorList>
    </citation>
    <scope>NUCLEOTIDE SEQUENCE [LARGE SCALE GENOMIC DNA]</scope>
</reference>
<comment type="similarity">
    <text evidence="2">Belongs to the TMEM97/sigma-2 receptor family.</text>
</comment>
<feature type="transmembrane region" description="Helical" evidence="7">
    <location>
        <begin position="63"/>
        <end position="85"/>
    </location>
</feature>
<protein>
    <recommendedName>
        <fullName evidence="9">EXPERA domain-containing protein</fullName>
    </recommendedName>
</protein>
<evidence type="ECO:0000256" key="3">
    <source>
        <dbReference type="ARBA" id="ARBA00022692"/>
    </source>
</evidence>
<sequence>MGSLCKVVDTLLLVAFLAAFLMAPLICAQTVLQESSFPEALIHLKQCYSDDFQDYLMAEKPHFFVALVWLELTFQWPLALLNIYGILASKSWFNTTCLIYGASVITSVSAVLGELIGSHKASEKLLQLYWVFMGAGVVAMLRGLVPQSSKTPIIGKRPAAGMGRKKRA</sequence>
<gene>
    <name evidence="10" type="ORF">B456_008G173100</name>
    <name evidence="11" type="ORF">Gorai_009809</name>
</gene>
<dbReference type="PIRSF" id="PIRSF031032">
    <property type="entry name" value="TMP_97_prd"/>
    <property type="match status" value="1"/>
</dbReference>
<evidence type="ECO:0000313" key="13">
    <source>
        <dbReference type="Proteomes" id="UP000593578"/>
    </source>
</evidence>
<dbReference type="AlphaFoldDB" id="A0A0D2T7I0"/>
<evidence type="ECO:0000256" key="8">
    <source>
        <dbReference type="SAM" id="SignalP"/>
    </source>
</evidence>
<evidence type="ECO:0000256" key="2">
    <source>
        <dbReference type="ARBA" id="ARBA00009096"/>
    </source>
</evidence>
<evidence type="ECO:0000256" key="4">
    <source>
        <dbReference type="ARBA" id="ARBA00022824"/>
    </source>
</evidence>
<dbReference type="InterPro" id="IPR016964">
    <property type="entry name" value="Sigma2_recept"/>
</dbReference>
<keyword evidence="3 7" id="KW-0812">Transmembrane</keyword>